<evidence type="ECO:0000259" key="2">
    <source>
        <dbReference type="Pfam" id="PF07969"/>
    </source>
</evidence>
<dbReference type="Pfam" id="PF07969">
    <property type="entry name" value="Amidohydro_3"/>
    <property type="match status" value="1"/>
</dbReference>
<dbReference type="InterPro" id="IPR011059">
    <property type="entry name" value="Metal-dep_hydrolase_composite"/>
</dbReference>
<evidence type="ECO:0000313" key="4">
    <source>
        <dbReference type="Proteomes" id="UP000528457"/>
    </source>
</evidence>
<dbReference type="PANTHER" id="PTHR22642">
    <property type="entry name" value="IMIDAZOLONEPROPIONASE"/>
    <property type="match status" value="1"/>
</dbReference>
<gene>
    <name evidence="3" type="ORF">HNR48_000505</name>
</gene>
<dbReference type="GO" id="GO:0016810">
    <property type="term" value="F:hydrolase activity, acting on carbon-nitrogen (but not peptide) bonds"/>
    <property type="evidence" value="ECO:0007669"/>
    <property type="project" value="InterPro"/>
</dbReference>
<accession>A0A7X0JQ36</accession>
<protein>
    <recommendedName>
        <fullName evidence="2">Amidohydrolase 3 domain-containing protein</fullName>
    </recommendedName>
</protein>
<sequence>MNFFKTSRLPFAAMALSLLSACSQSSPPQESVQADNVYFNGKLYTMDAQQPWAEAVAIKDGRFLAVGSKQDLMSQTGPNTQWIDLQGKMAIPGMTDAHFHTRNVSARIDCYPGVFKPAQLREILEYCKSKQVPGYSWLIINGLELWVEGGVDNRLVNEIFPDTPVMIKELSQHLALVNDKALEAAGISNATPDPNGGKILRDPETGKSTGLMIGVGAALLVNNVIPPYPEAVIEKHLETLFTDLLAVGVTNLQDPLVLDDTDMKRLQRMDQNSINMPYIFAHMGWTHQQANLLKKQEAMIANRDSFRSQHLNPAGIKIFVDGVPVPPKPTHVPLDEHGEIDETNLQISQDLLRKKLIEWDHAGLRLKMHAAGEGSVRVALNAIEATRKANGDSGIWHEVVHTSDVSPADMGRFKSLRAAAEVSPYFWHMPGPMGAVGYQFKTLLDNGALMTAGSDYNVVESFNPFPPLQGIVTRPNNEAIDLHSALAMFTTNPAKVIARSQDFGSIKAGRVANMVILDRNLFEIDKNDIGGTQVLTTILDGVEVYRK</sequence>
<feature type="domain" description="Amidohydrolase 3" evidence="2">
    <location>
        <begin position="82"/>
        <end position="545"/>
    </location>
</feature>
<feature type="chain" id="PRO_5031080225" description="Amidohydrolase 3 domain-containing protein" evidence="1">
    <location>
        <begin position="26"/>
        <end position="547"/>
    </location>
</feature>
<dbReference type="InterPro" id="IPR032466">
    <property type="entry name" value="Metal_Hydrolase"/>
</dbReference>
<organism evidence="3 4">
    <name type="scientific">Pseudoteredinibacter isoporae</name>
    <dbReference type="NCBI Taxonomy" id="570281"/>
    <lineage>
        <taxon>Bacteria</taxon>
        <taxon>Pseudomonadati</taxon>
        <taxon>Pseudomonadota</taxon>
        <taxon>Gammaproteobacteria</taxon>
        <taxon>Cellvibrionales</taxon>
        <taxon>Cellvibrionaceae</taxon>
        <taxon>Pseudoteredinibacter</taxon>
    </lineage>
</organism>
<dbReference type="Gene3D" id="3.10.310.70">
    <property type="match status" value="1"/>
</dbReference>
<dbReference type="Proteomes" id="UP000528457">
    <property type="component" value="Unassembled WGS sequence"/>
</dbReference>
<comment type="caution">
    <text evidence="3">The sequence shown here is derived from an EMBL/GenBank/DDBJ whole genome shotgun (WGS) entry which is preliminary data.</text>
</comment>
<keyword evidence="4" id="KW-1185">Reference proteome</keyword>
<dbReference type="Gene3D" id="3.20.20.140">
    <property type="entry name" value="Metal-dependent hydrolases"/>
    <property type="match status" value="1"/>
</dbReference>
<dbReference type="SUPFAM" id="SSF51556">
    <property type="entry name" value="Metallo-dependent hydrolases"/>
    <property type="match status" value="1"/>
</dbReference>
<proteinExistence type="predicted"/>
<dbReference type="AlphaFoldDB" id="A0A7X0JQ36"/>
<dbReference type="PROSITE" id="PS51257">
    <property type="entry name" value="PROKAR_LIPOPROTEIN"/>
    <property type="match status" value="1"/>
</dbReference>
<dbReference type="Gene3D" id="2.30.40.10">
    <property type="entry name" value="Urease, subunit C, domain 1"/>
    <property type="match status" value="1"/>
</dbReference>
<evidence type="ECO:0000256" key="1">
    <source>
        <dbReference type="SAM" id="SignalP"/>
    </source>
</evidence>
<feature type="signal peptide" evidence="1">
    <location>
        <begin position="1"/>
        <end position="25"/>
    </location>
</feature>
<dbReference type="RefSeq" id="WP_166851853.1">
    <property type="nucleotide sequence ID" value="NZ_JAAONY010000001.1"/>
</dbReference>
<dbReference type="InterPro" id="IPR013108">
    <property type="entry name" value="Amidohydro_3"/>
</dbReference>
<name>A0A7X0JQ36_9GAMM</name>
<dbReference type="PANTHER" id="PTHR22642:SF2">
    <property type="entry name" value="PROTEIN LONG AFTER FAR-RED 3"/>
    <property type="match status" value="1"/>
</dbReference>
<dbReference type="SUPFAM" id="SSF51338">
    <property type="entry name" value="Composite domain of metallo-dependent hydrolases"/>
    <property type="match status" value="1"/>
</dbReference>
<dbReference type="InParanoid" id="A0A7X0JQ36"/>
<dbReference type="EMBL" id="JACHHT010000001">
    <property type="protein sequence ID" value="MBB6520227.1"/>
    <property type="molecule type" value="Genomic_DNA"/>
</dbReference>
<reference evidence="3 4" key="1">
    <citation type="submission" date="2020-08" db="EMBL/GenBank/DDBJ databases">
        <title>Genomic Encyclopedia of Type Strains, Phase IV (KMG-IV): sequencing the most valuable type-strain genomes for metagenomic binning, comparative biology and taxonomic classification.</title>
        <authorList>
            <person name="Goeker M."/>
        </authorList>
    </citation>
    <scope>NUCLEOTIDE SEQUENCE [LARGE SCALE GENOMIC DNA]</scope>
    <source>
        <strain evidence="3 4">DSM 22368</strain>
    </source>
</reference>
<evidence type="ECO:0000313" key="3">
    <source>
        <dbReference type="EMBL" id="MBB6520227.1"/>
    </source>
</evidence>
<keyword evidence="1" id="KW-0732">Signal</keyword>